<dbReference type="Proteomes" id="UP000015104">
    <property type="component" value="Unassembled WGS sequence"/>
</dbReference>
<dbReference type="EMBL" id="CAEY01000869">
    <property type="status" value="NOT_ANNOTATED_CDS"/>
    <property type="molecule type" value="Genomic_DNA"/>
</dbReference>
<proteinExistence type="predicted"/>
<dbReference type="AlphaFoldDB" id="T1L0T5"/>
<dbReference type="HOGENOM" id="CLU_083450_0_0_1"/>
<feature type="compositionally biased region" description="Polar residues" evidence="1">
    <location>
        <begin position="234"/>
        <end position="243"/>
    </location>
</feature>
<accession>T1L0T5</accession>
<organism evidence="2 3">
    <name type="scientific">Tetranychus urticae</name>
    <name type="common">Two-spotted spider mite</name>
    <dbReference type="NCBI Taxonomy" id="32264"/>
    <lineage>
        <taxon>Eukaryota</taxon>
        <taxon>Metazoa</taxon>
        <taxon>Ecdysozoa</taxon>
        <taxon>Arthropoda</taxon>
        <taxon>Chelicerata</taxon>
        <taxon>Arachnida</taxon>
        <taxon>Acari</taxon>
        <taxon>Acariformes</taxon>
        <taxon>Trombidiformes</taxon>
        <taxon>Prostigmata</taxon>
        <taxon>Eleutherengona</taxon>
        <taxon>Raphignathae</taxon>
        <taxon>Tetranychoidea</taxon>
        <taxon>Tetranychidae</taxon>
        <taxon>Tetranychus</taxon>
    </lineage>
</organism>
<evidence type="ECO:0000256" key="1">
    <source>
        <dbReference type="SAM" id="MobiDB-lite"/>
    </source>
</evidence>
<evidence type="ECO:0000313" key="3">
    <source>
        <dbReference type="Proteomes" id="UP000015104"/>
    </source>
</evidence>
<sequence length="291" mass="33276">MLIAMILGFPLSQSAPLEEAKLLRQIAEQYSSPLVVSFLHSRIQKNEEMISKIKSSLKDLDQLKVDVFDLAEKTLELLDEQLTALEKADYFVFNGTEKVKYFIEQFIMQNEMYPVEFGSYGAVKVAVTPDALLEELPEKTSFDLIIETNRLIKTYLTDIDKKEQSCDSNRMQKLAAFLARRELKLLNNYEYPQGKHSNLNDVNGPRKVAVAKVLRKVKTIVDFFYAQFSYLSDPKSSNEVSENSTEKDKKTVTQSTTTEESDVIIVNDLINFRSLSPRSGRGGRTHSFRQF</sequence>
<protein>
    <submittedName>
        <fullName evidence="2">Uncharacterized protein</fullName>
    </submittedName>
</protein>
<reference evidence="2" key="2">
    <citation type="submission" date="2015-06" db="UniProtKB">
        <authorList>
            <consortium name="EnsemblMetazoa"/>
        </authorList>
    </citation>
    <scope>IDENTIFICATION</scope>
</reference>
<name>T1L0T5_TETUR</name>
<feature type="region of interest" description="Disordered" evidence="1">
    <location>
        <begin position="233"/>
        <end position="257"/>
    </location>
</feature>
<evidence type="ECO:0000313" key="2">
    <source>
        <dbReference type="EnsemblMetazoa" id="tetur30g01870.1"/>
    </source>
</evidence>
<keyword evidence="3" id="KW-1185">Reference proteome</keyword>
<dbReference type="EnsemblMetazoa" id="tetur30g01870.1">
    <property type="protein sequence ID" value="tetur30g01870.1"/>
    <property type="gene ID" value="tetur30g01870"/>
</dbReference>
<reference evidence="3" key="1">
    <citation type="submission" date="2011-08" db="EMBL/GenBank/DDBJ databases">
        <authorList>
            <person name="Rombauts S."/>
        </authorList>
    </citation>
    <scope>NUCLEOTIDE SEQUENCE</scope>
    <source>
        <strain evidence="3">London</strain>
    </source>
</reference>